<organism evidence="2 3">
    <name type="scientific">Halogranum gelatinilyticum</name>
    <dbReference type="NCBI Taxonomy" id="660521"/>
    <lineage>
        <taxon>Archaea</taxon>
        <taxon>Methanobacteriati</taxon>
        <taxon>Methanobacteriota</taxon>
        <taxon>Stenosarchaea group</taxon>
        <taxon>Halobacteria</taxon>
        <taxon>Halobacteriales</taxon>
        <taxon>Haloferacaceae</taxon>
    </lineage>
</organism>
<keyword evidence="3" id="KW-1185">Reference proteome</keyword>
<sequence>MVSSKRLLVVAVAAVVVLTPLTLFMLVVAPPGFMYSHYTTYSYTTTVSTNSTVENATVLLPFPVGDDVGADPLSELWLYDDAGNRITDWDTAVVETPHGPMLRLHTDRLVGEDRYTLWTYASNGSVIDRRIIDADEVPENMTNRRLVPEPTSYSVGWQVTVDHDIETRYPIGNGSFLAPVDNVTSVDCRDPWTATDVCMSFSSVASVTYESETPATVTLGEVRFEGWNEWGFGLSNSFNAFESSTTATTFTADRQGWTVLDGQLHAGMGRYDGPRR</sequence>
<proteinExistence type="predicted"/>
<dbReference type="EMBL" id="FNHL01000009">
    <property type="protein sequence ID" value="SDN27588.1"/>
    <property type="molecule type" value="Genomic_DNA"/>
</dbReference>
<gene>
    <name evidence="2" type="ORF">SAMN04487949_3803</name>
</gene>
<dbReference type="OrthoDB" id="162223at2157"/>
<evidence type="ECO:0000256" key="1">
    <source>
        <dbReference type="SAM" id="Phobius"/>
    </source>
</evidence>
<accession>A0A1H0A1X9</accession>
<evidence type="ECO:0000313" key="2">
    <source>
        <dbReference type="EMBL" id="SDN27588.1"/>
    </source>
</evidence>
<dbReference type="AlphaFoldDB" id="A0A1H0A1X9"/>
<evidence type="ECO:0000313" key="3">
    <source>
        <dbReference type="Proteomes" id="UP000199451"/>
    </source>
</evidence>
<keyword evidence="1" id="KW-0812">Transmembrane</keyword>
<dbReference type="STRING" id="660521.SAMN04487949_3803"/>
<name>A0A1H0A1X9_9EURY</name>
<keyword evidence="1" id="KW-1133">Transmembrane helix</keyword>
<keyword evidence="1" id="KW-0472">Membrane</keyword>
<dbReference type="Proteomes" id="UP000199451">
    <property type="component" value="Unassembled WGS sequence"/>
</dbReference>
<protein>
    <submittedName>
        <fullName evidence="2">Uncharacterized protein</fullName>
    </submittedName>
</protein>
<feature type="transmembrane region" description="Helical" evidence="1">
    <location>
        <begin position="7"/>
        <end position="29"/>
    </location>
</feature>
<dbReference type="RefSeq" id="WP_089700109.1">
    <property type="nucleotide sequence ID" value="NZ_FNHL01000009.1"/>
</dbReference>
<reference evidence="3" key="1">
    <citation type="submission" date="2016-10" db="EMBL/GenBank/DDBJ databases">
        <authorList>
            <person name="Varghese N."/>
            <person name="Submissions S."/>
        </authorList>
    </citation>
    <scope>NUCLEOTIDE SEQUENCE [LARGE SCALE GENOMIC DNA]</scope>
    <source>
        <strain evidence="3">CGMCC 1.10119</strain>
    </source>
</reference>